<dbReference type="Gene3D" id="2.60.40.2540">
    <property type="match status" value="1"/>
</dbReference>
<dbReference type="CDD" id="cd07185">
    <property type="entry name" value="OmpA_C-like"/>
    <property type="match status" value="1"/>
</dbReference>
<evidence type="ECO:0000313" key="6">
    <source>
        <dbReference type="Proteomes" id="UP000191820"/>
    </source>
</evidence>
<accession>A0ABM6JGU4</accession>
<evidence type="ECO:0000259" key="4">
    <source>
        <dbReference type="PROSITE" id="PS51123"/>
    </source>
</evidence>
<dbReference type="InterPro" id="IPR050330">
    <property type="entry name" value="Bact_OuterMem_StrucFunc"/>
</dbReference>
<dbReference type="EMBL" id="CP020472">
    <property type="protein sequence ID" value="ARD20646.1"/>
    <property type="molecule type" value="Genomic_DNA"/>
</dbReference>
<dbReference type="InterPro" id="IPR006665">
    <property type="entry name" value="OmpA-like"/>
</dbReference>
<dbReference type="Pfam" id="PF00691">
    <property type="entry name" value="OmpA"/>
    <property type="match status" value="1"/>
</dbReference>
<dbReference type="InterPro" id="IPR041544">
    <property type="entry name" value="MotY_N"/>
</dbReference>
<dbReference type="PRINTS" id="PR01023">
    <property type="entry name" value="NAFLGMOTY"/>
</dbReference>
<name>A0ABM6JGU4_9GAMM</name>
<dbReference type="PANTHER" id="PTHR30329:SF17">
    <property type="entry name" value="LIPOPROTEIN YFIB-RELATED"/>
    <property type="match status" value="1"/>
</dbReference>
<sequence>MKKIILITIIAFIFPLKSYAGVIENKYQTKMEKSSWEFSGNIFHCEISHQVDGFGDFMLTATPGDELFISLTADWLSLRDHASEIIIESSSWQQQNNAAFAQSELNWQGHTAKTSRNSAAFLEALEQGLTWQVNIDPGKNIKYKVNSSPVSTRAIVREFRLCKQNLLPKPFSYVRRVDMQFNSNSTHLSPEYEQDLIAIARYIAADDNVTEVLIDGHADASGDHFVNLQLSKERAYEVQARLIELGVPNTMIQVRHHGTRNPIASNNSAQGRELNRRVMVRLVKTNNLTALKTQKASR</sequence>
<evidence type="ECO:0000256" key="2">
    <source>
        <dbReference type="ARBA" id="ARBA00023136"/>
    </source>
</evidence>
<reference evidence="5 6" key="1">
    <citation type="submission" date="2017-03" db="EMBL/GenBank/DDBJ databases">
        <title>Genome sequencing of Shewanella japonica KCTC 22435.</title>
        <authorList>
            <person name="Kim K.M."/>
        </authorList>
    </citation>
    <scope>NUCLEOTIDE SEQUENCE [LARGE SCALE GENOMIC DNA]</scope>
    <source>
        <strain evidence="5 6">KCTC 22435</strain>
    </source>
</reference>
<evidence type="ECO:0000256" key="1">
    <source>
        <dbReference type="ARBA" id="ARBA00004442"/>
    </source>
</evidence>
<dbReference type="InterPro" id="IPR036737">
    <property type="entry name" value="OmpA-like_sf"/>
</dbReference>
<evidence type="ECO:0000313" key="5">
    <source>
        <dbReference type="EMBL" id="ARD20646.1"/>
    </source>
</evidence>
<feature type="domain" description="OmpA-like" evidence="4">
    <location>
        <begin position="169"/>
        <end position="286"/>
    </location>
</feature>
<keyword evidence="5" id="KW-0966">Cell projection</keyword>
<dbReference type="Gene3D" id="3.30.1330.60">
    <property type="entry name" value="OmpA-like domain"/>
    <property type="match status" value="1"/>
</dbReference>
<dbReference type="InterPro" id="IPR006664">
    <property type="entry name" value="OMP_bac"/>
</dbReference>
<dbReference type="PANTHER" id="PTHR30329">
    <property type="entry name" value="STATOR ELEMENT OF FLAGELLAR MOTOR COMPLEX"/>
    <property type="match status" value="1"/>
</dbReference>
<proteinExistence type="predicted"/>
<dbReference type="Proteomes" id="UP000191820">
    <property type="component" value="Chromosome"/>
</dbReference>
<comment type="subcellular location">
    <subcellularLocation>
        <location evidence="1">Cell outer membrane</location>
    </subcellularLocation>
</comment>
<dbReference type="PROSITE" id="PS51123">
    <property type="entry name" value="OMPA_2"/>
    <property type="match status" value="1"/>
</dbReference>
<keyword evidence="6" id="KW-1185">Reference proteome</keyword>
<dbReference type="PRINTS" id="PR01021">
    <property type="entry name" value="OMPADOMAIN"/>
</dbReference>
<keyword evidence="5" id="KW-0282">Flagellum</keyword>
<organism evidence="5 6">
    <name type="scientific">Shewanella japonica</name>
    <dbReference type="NCBI Taxonomy" id="93973"/>
    <lineage>
        <taxon>Bacteria</taxon>
        <taxon>Pseudomonadati</taxon>
        <taxon>Pseudomonadota</taxon>
        <taxon>Gammaproteobacteria</taxon>
        <taxon>Alteromonadales</taxon>
        <taxon>Shewanellaceae</taxon>
        <taxon>Shewanella</taxon>
    </lineage>
</organism>
<dbReference type="SUPFAM" id="SSF103088">
    <property type="entry name" value="OmpA-like"/>
    <property type="match status" value="1"/>
</dbReference>
<protein>
    <submittedName>
        <fullName evidence="5">Flagellar motor protein MotB</fullName>
    </submittedName>
</protein>
<keyword evidence="2 3" id="KW-0472">Membrane</keyword>
<keyword evidence="5" id="KW-0969">Cilium</keyword>
<evidence type="ECO:0000256" key="3">
    <source>
        <dbReference type="PROSITE-ProRule" id="PRU00473"/>
    </source>
</evidence>
<gene>
    <name evidence="5" type="ORF">SJ2017_0300</name>
</gene>
<dbReference type="Pfam" id="PF18393">
    <property type="entry name" value="MotY_N"/>
    <property type="match status" value="1"/>
</dbReference>